<dbReference type="InterPro" id="IPR039751">
    <property type="entry name" value="HERPUD1/2"/>
</dbReference>
<proteinExistence type="predicted"/>
<evidence type="ECO:0000256" key="1">
    <source>
        <dbReference type="ARBA" id="ARBA00004370"/>
    </source>
</evidence>
<keyword evidence="9" id="KW-1185">Reference proteome</keyword>
<dbReference type="AlphaFoldDB" id="A0A550CT22"/>
<dbReference type="PROSITE" id="PS50053">
    <property type="entry name" value="UBIQUITIN_2"/>
    <property type="match status" value="1"/>
</dbReference>
<feature type="compositionally biased region" description="Basic and acidic residues" evidence="5">
    <location>
        <begin position="464"/>
        <end position="484"/>
    </location>
</feature>
<evidence type="ECO:0000313" key="8">
    <source>
        <dbReference type="EMBL" id="TRM67938.1"/>
    </source>
</evidence>
<feature type="region of interest" description="Disordered" evidence="5">
    <location>
        <begin position="464"/>
        <end position="489"/>
    </location>
</feature>
<dbReference type="OrthoDB" id="21589at2759"/>
<protein>
    <recommendedName>
        <fullName evidence="7">Ubiquitin-like domain-containing protein</fullName>
    </recommendedName>
</protein>
<evidence type="ECO:0000256" key="5">
    <source>
        <dbReference type="SAM" id="MobiDB-lite"/>
    </source>
</evidence>
<evidence type="ECO:0000259" key="7">
    <source>
        <dbReference type="PROSITE" id="PS50053"/>
    </source>
</evidence>
<feature type="compositionally biased region" description="Polar residues" evidence="5">
    <location>
        <begin position="88"/>
        <end position="97"/>
    </location>
</feature>
<dbReference type="GO" id="GO:0030968">
    <property type="term" value="P:endoplasmic reticulum unfolded protein response"/>
    <property type="evidence" value="ECO:0007669"/>
    <property type="project" value="TreeGrafter"/>
</dbReference>
<evidence type="ECO:0000256" key="4">
    <source>
        <dbReference type="ARBA" id="ARBA00023136"/>
    </source>
</evidence>
<keyword evidence="3 6" id="KW-1133">Transmembrane helix</keyword>
<comment type="subcellular location">
    <subcellularLocation>
        <location evidence="1">Membrane</location>
    </subcellularLocation>
</comment>
<sequence>MSTVALRVELPAYSHSFQVHVLPSASVQELKNEIARTCAGTPRVEGQRLICRGRALEDHERIEDIWKSPDQMRVVHLAVHPSAWSGAPPQTSGSAPTPTRAAPLIPSLPHLPNPPINDSSTATGLDESAHEKVVLEYVLIKHREALAALTNQLEPPRRAVAETSNMRDMAKHYIETRHSIAWPTIVDEPLPESTNEGVAYEHTVIDGVLYYRLKESNAKPTARQVQASKVLGVTFSLLNLPPPPPPMPISVPVLASGLPPDIHQLVRQLNLPPMGPIRLDGDNIGAVNGVHVMHANRPAVPPELRDLQIRALIIPLLVLVFRVMLLLYFLDPEDSPVYAALILVFVLWEMWGLVRRGMRREPPPGQNGDNGAPARAQAGGRDGNGAGPNNVPMAETVQAQVAEYMASQGLAYEEAALTVPDTPPPSMSHKVIAFVSLFIGTLHPAVWERRRALLRRREGQIRTEERARLEPQDQPRDGENEHAANRNRLPLPRAPWVGGYLQRLLADEWVDEAAD</sequence>
<organism evidence="8 9">
    <name type="scientific">Schizophyllum amplum</name>
    <dbReference type="NCBI Taxonomy" id="97359"/>
    <lineage>
        <taxon>Eukaryota</taxon>
        <taxon>Fungi</taxon>
        <taxon>Dikarya</taxon>
        <taxon>Basidiomycota</taxon>
        <taxon>Agaricomycotina</taxon>
        <taxon>Agaricomycetes</taxon>
        <taxon>Agaricomycetidae</taxon>
        <taxon>Agaricales</taxon>
        <taxon>Schizophyllaceae</taxon>
        <taxon>Schizophyllum</taxon>
    </lineage>
</organism>
<feature type="region of interest" description="Disordered" evidence="5">
    <location>
        <begin position="82"/>
        <end position="123"/>
    </location>
</feature>
<dbReference type="InterPro" id="IPR029071">
    <property type="entry name" value="Ubiquitin-like_domsf"/>
</dbReference>
<dbReference type="PANTHER" id="PTHR12943">
    <property type="entry name" value="HOMOCYSTEINE-RESPONSIVE ENDOPLASMIC RETICULUM-RESIDENT UNIQUITIN-LIKE DOMAIN HERPUD PROTEIN FAMILY MEMBER"/>
    <property type="match status" value="1"/>
</dbReference>
<dbReference type="GO" id="GO:0016020">
    <property type="term" value="C:membrane"/>
    <property type="evidence" value="ECO:0007669"/>
    <property type="project" value="UniProtKB-SubCell"/>
</dbReference>
<dbReference type="SUPFAM" id="SSF54236">
    <property type="entry name" value="Ubiquitin-like"/>
    <property type="match status" value="1"/>
</dbReference>
<evidence type="ECO:0000256" key="6">
    <source>
        <dbReference type="SAM" id="Phobius"/>
    </source>
</evidence>
<accession>A0A550CT22</accession>
<evidence type="ECO:0000256" key="2">
    <source>
        <dbReference type="ARBA" id="ARBA00022692"/>
    </source>
</evidence>
<keyword evidence="4 6" id="KW-0472">Membrane</keyword>
<feature type="region of interest" description="Disordered" evidence="5">
    <location>
        <begin position="360"/>
        <end position="392"/>
    </location>
</feature>
<feature type="domain" description="Ubiquitin-like" evidence="7">
    <location>
        <begin position="4"/>
        <end position="64"/>
    </location>
</feature>
<dbReference type="PANTHER" id="PTHR12943:SF27">
    <property type="entry name" value="HOMOCYSTEINE-INDUCED ENDOPLASMIC RETICULUM PROTEIN, ISOFORM A"/>
    <property type="match status" value="1"/>
</dbReference>
<feature type="transmembrane region" description="Helical" evidence="6">
    <location>
        <begin position="311"/>
        <end position="330"/>
    </location>
</feature>
<keyword evidence="2 6" id="KW-0812">Transmembrane</keyword>
<comment type="caution">
    <text evidence="8">The sequence shown here is derived from an EMBL/GenBank/DDBJ whole genome shotgun (WGS) entry which is preliminary data.</text>
</comment>
<dbReference type="CDD" id="cd17039">
    <property type="entry name" value="Ubl_ubiquitin_like"/>
    <property type="match status" value="1"/>
</dbReference>
<evidence type="ECO:0000256" key="3">
    <source>
        <dbReference type="ARBA" id="ARBA00022989"/>
    </source>
</evidence>
<feature type="transmembrane region" description="Helical" evidence="6">
    <location>
        <begin position="336"/>
        <end position="354"/>
    </location>
</feature>
<dbReference type="EMBL" id="VDMD01000002">
    <property type="protein sequence ID" value="TRM67938.1"/>
    <property type="molecule type" value="Genomic_DNA"/>
</dbReference>
<name>A0A550CT22_9AGAR</name>
<dbReference type="Gene3D" id="3.10.20.90">
    <property type="entry name" value="Phosphatidylinositol 3-kinase Catalytic Subunit, Chain A, domain 1"/>
    <property type="match status" value="1"/>
</dbReference>
<gene>
    <name evidence="8" type="ORF">BD626DRAFT_424429</name>
</gene>
<evidence type="ECO:0000313" key="9">
    <source>
        <dbReference type="Proteomes" id="UP000320762"/>
    </source>
</evidence>
<reference evidence="8 9" key="1">
    <citation type="journal article" date="2019" name="New Phytol.">
        <title>Comparative genomics reveals unique wood-decay strategies and fruiting body development in the Schizophyllaceae.</title>
        <authorList>
            <person name="Almasi E."/>
            <person name="Sahu N."/>
            <person name="Krizsan K."/>
            <person name="Balint B."/>
            <person name="Kovacs G.M."/>
            <person name="Kiss B."/>
            <person name="Cseklye J."/>
            <person name="Drula E."/>
            <person name="Henrissat B."/>
            <person name="Nagy I."/>
            <person name="Chovatia M."/>
            <person name="Adam C."/>
            <person name="LaButti K."/>
            <person name="Lipzen A."/>
            <person name="Riley R."/>
            <person name="Grigoriev I.V."/>
            <person name="Nagy L.G."/>
        </authorList>
    </citation>
    <scope>NUCLEOTIDE SEQUENCE [LARGE SCALE GENOMIC DNA]</scope>
    <source>
        <strain evidence="8 9">NL-1724</strain>
    </source>
</reference>
<dbReference type="Pfam" id="PF00240">
    <property type="entry name" value="ubiquitin"/>
    <property type="match status" value="1"/>
</dbReference>
<dbReference type="InterPro" id="IPR000626">
    <property type="entry name" value="Ubiquitin-like_dom"/>
</dbReference>
<dbReference type="Proteomes" id="UP000320762">
    <property type="component" value="Unassembled WGS sequence"/>
</dbReference>